<dbReference type="InterPro" id="IPR043129">
    <property type="entry name" value="ATPase_NBD"/>
</dbReference>
<dbReference type="PANTHER" id="PTHR42749">
    <property type="entry name" value="CELL SHAPE-DETERMINING PROTEIN MREB"/>
    <property type="match status" value="1"/>
</dbReference>
<dbReference type="AlphaFoldDB" id="A0A652YW08"/>
<feature type="compositionally biased region" description="Low complexity" evidence="5">
    <location>
        <begin position="461"/>
        <end position="486"/>
    </location>
</feature>
<evidence type="ECO:0000313" key="7">
    <source>
        <dbReference type="EMBL" id="TYQ07718.1"/>
    </source>
</evidence>
<name>A0A652YW08_NOCGL</name>
<reference evidence="7" key="1">
    <citation type="submission" date="2019-07" db="EMBL/GenBank/DDBJ databases">
        <title>Genomic Encyclopedia of Type Strains, Phase IV (KMG-IV): sequencing the most valuable type-strain genomes for metagenomic binning, comparative biology and taxonomic classification.</title>
        <authorList>
            <person name="Goeker M."/>
        </authorList>
    </citation>
    <scope>NUCLEOTIDE SEQUENCE</scope>
    <source>
        <strain evidence="7">DSM 44596</strain>
    </source>
</reference>
<keyword evidence="6" id="KW-0812">Transmembrane</keyword>
<feature type="compositionally biased region" description="Polar residues" evidence="5">
    <location>
        <begin position="487"/>
        <end position="504"/>
    </location>
</feature>
<dbReference type="Pfam" id="PF00012">
    <property type="entry name" value="HSP70"/>
    <property type="match status" value="1"/>
</dbReference>
<comment type="similarity">
    <text evidence="1">Belongs to the heat shock protein 70 family.</text>
</comment>
<evidence type="ECO:0000256" key="3">
    <source>
        <dbReference type="ARBA" id="ARBA00022840"/>
    </source>
</evidence>
<dbReference type="PANTHER" id="PTHR42749:SF1">
    <property type="entry name" value="CELL SHAPE-DETERMINING PROTEIN MREB"/>
    <property type="match status" value="1"/>
</dbReference>
<evidence type="ECO:0000256" key="5">
    <source>
        <dbReference type="SAM" id="MobiDB-lite"/>
    </source>
</evidence>
<accession>A0A652YW08</accession>
<feature type="transmembrane region" description="Helical" evidence="6">
    <location>
        <begin position="379"/>
        <end position="403"/>
    </location>
</feature>
<protein>
    <submittedName>
        <fullName evidence="7">Hsp70 protein</fullName>
    </submittedName>
</protein>
<dbReference type="Gene3D" id="3.90.640.10">
    <property type="entry name" value="Actin, Chain A, domain 4"/>
    <property type="match status" value="1"/>
</dbReference>
<dbReference type="Gene3D" id="3.30.420.40">
    <property type="match status" value="2"/>
</dbReference>
<organism evidence="7">
    <name type="scientific">Nocardia globerula</name>
    <dbReference type="NCBI Taxonomy" id="1818"/>
    <lineage>
        <taxon>Bacteria</taxon>
        <taxon>Bacillati</taxon>
        <taxon>Actinomycetota</taxon>
        <taxon>Actinomycetes</taxon>
        <taxon>Mycobacteriales</taxon>
        <taxon>Nocardiaceae</taxon>
        <taxon>Nocardia</taxon>
    </lineage>
</organism>
<keyword evidence="3" id="KW-0067">ATP-binding</keyword>
<dbReference type="FunFam" id="3.90.640.10:FF:000003">
    <property type="entry name" value="Molecular chaperone DnaK"/>
    <property type="match status" value="1"/>
</dbReference>
<keyword evidence="6" id="KW-0472">Membrane</keyword>
<proteinExistence type="inferred from homology"/>
<gene>
    <name evidence="7" type="ORF">FNL38_10183</name>
</gene>
<keyword evidence="6" id="KW-1133">Transmembrane helix</keyword>
<evidence type="ECO:0000256" key="6">
    <source>
        <dbReference type="SAM" id="Phobius"/>
    </source>
</evidence>
<keyword evidence="2" id="KW-0547">Nucleotide-binding</keyword>
<comment type="caution">
    <text evidence="7">The sequence shown here is derived from an EMBL/GenBank/DDBJ whole genome shotgun (WGS) entry which is preliminary data.</text>
</comment>
<evidence type="ECO:0000256" key="4">
    <source>
        <dbReference type="ARBA" id="ARBA00023186"/>
    </source>
</evidence>
<dbReference type="SUPFAM" id="SSF53067">
    <property type="entry name" value="Actin-like ATPase domain"/>
    <property type="match status" value="1"/>
</dbReference>
<sequence>MEAGLGIGIGSTTLVAVVDKLDDAPASSRRTVRSDSVVQLDPSSVFTDFVERVGDPVPLFSADGTPHRGEDLTAVAITTLMRDALADHDQPSHVVIAHPAWWSRHAVSTLENALSTRMIHDATAVNTTLVAEPIAVVDWLRTSGHPDSEGLTVVFDLGARSLDVTVVTTTGGNTTIVGKPLHSDDIGGDDFDHLVTMHLLAEFDRDTHIDTSMPETLDALTALRGHAREAKETLSFDTETVVHVDLPGGSHNLRLVRSELEDLLRPAITRSVALVYEAMRSAGVESNDVSHVVLAGGSSSIPLVAELLSSELRVPMIAAPDPRSCAAAGAATRATAIGNTATAVEHSQPKPIPVPAFSTPIVVTSDPEATSAARRSSRVGIVAAVVGACAILAAGGLGIGTAVDKIKPASSSADPSIESPTSATVSNPSAPSGSEPVADAAPSTGVAVAVTGSPAPGTRSVGVATTGAAGTGAPAAPVATDPPAAAQPNSDPTTAQQNVDSGSPFQIPQVPAFEVPELPVVVAPQFPDQLTLPTAIPRFPVG</sequence>
<dbReference type="EMBL" id="VNIQ01000001">
    <property type="protein sequence ID" value="TYQ07718.1"/>
    <property type="molecule type" value="Genomic_DNA"/>
</dbReference>
<evidence type="ECO:0000256" key="1">
    <source>
        <dbReference type="ARBA" id="ARBA00007381"/>
    </source>
</evidence>
<feature type="region of interest" description="Disordered" evidence="5">
    <location>
        <begin position="407"/>
        <end position="504"/>
    </location>
</feature>
<dbReference type="GO" id="GO:0140662">
    <property type="term" value="F:ATP-dependent protein folding chaperone"/>
    <property type="evidence" value="ECO:0007669"/>
    <property type="project" value="InterPro"/>
</dbReference>
<dbReference type="InterPro" id="IPR013126">
    <property type="entry name" value="Hsp_70_fam"/>
</dbReference>
<feature type="compositionally biased region" description="Polar residues" evidence="5">
    <location>
        <begin position="409"/>
        <end position="432"/>
    </location>
</feature>
<dbReference type="GO" id="GO:0005524">
    <property type="term" value="F:ATP binding"/>
    <property type="evidence" value="ECO:0007669"/>
    <property type="project" value="UniProtKB-KW"/>
</dbReference>
<evidence type="ECO:0000256" key="2">
    <source>
        <dbReference type="ARBA" id="ARBA00022741"/>
    </source>
</evidence>
<keyword evidence="4" id="KW-0143">Chaperone</keyword>